<evidence type="ECO:0000313" key="2">
    <source>
        <dbReference type="EMBL" id="VDN14063.1"/>
    </source>
</evidence>
<protein>
    <submittedName>
        <fullName evidence="2">Uncharacterized protein</fullName>
    </submittedName>
</protein>
<proteinExistence type="predicted"/>
<evidence type="ECO:0000313" key="3">
    <source>
        <dbReference type="Proteomes" id="UP000281553"/>
    </source>
</evidence>
<organism evidence="2 3">
    <name type="scientific">Dibothriocephalus latus</name>
    <name type="common">Fish tapeworm</name>
    <name type="synonym">Diphyllobothrium latum</name>
    <dbReference type="NCBI Taxonomy" id="60516"/>
    <lineage>
        <taxon>Eukaryota</taxon>
        <taxon>Metazoa</taxon>
        <taxon>Spiralia</taxon>
        <taxon>Lophotrochozoa</taxon>
        <taxon>Platyhelminthes</taxon>
        <taxon>Cestoda</taxon>
        <taxon>Eucestoda</taxon>
        <taxon>Diphyllobothriidea</taxon>
        <taxon>Diphyllobothriidae</taxon>
        <taxon>Dibothriocephalus</taxon>
    </lineage>
</organism>
<dbReference type="Proteomes" id="UP000281553">
    <property type="component" value="Unassembled WGS sequence"/>
</dbReference>
<sequence>MHEIVFSAIRRCIPVKSDQLEVIDFEKSFYRDVCNLNFEGKPTVVCFTLSNLICPLAKATSPATANDPKTEATGNANTPMTDEEGFSVPPEDRWGSQDMHQSAASSSSESSSDSDTDKTVGHSFKGIKVTKNSFEVVTPFHSL</sequence>
<feature type="compositionally biased region" description="Low complexity" evidence="1">
    <location>
        <begin position="102"/>
        <end position="113"/>
    </location>
</feature>
<accession>A0A3P7LSX8</accession>
<dbReference type="EMBL" id="UYRU01058153">
    <property type="protein sequence ID" value="VDN14063.1"/>
    <property type="molecule type" value="Genomic_DNA"/>
</dbReference>
<reference evidence="2 3" key="1">
    <citation type="submission" date="2018-11" db="EMBL/GenBank/DDBJ databases">
        <authorList>
            <consortium name="Pathogen Informatics"/>
        </authorList>
    </citation>
    <scope>NUCLEOTIDE SEQUENCE [LARGE SCALE GENOMIC DNA]</scope>
</reference>
<keyword evidence="3" id="KW-1185">Reference proteome</keyword>
<feature type="region of interest" description="Disordered" evidence="1">
    <location>
        <begin position="59"/>
        <end position="122"/>
    </location>
</feature>
<name>A0A3P7LSX8_DIBLA</name>
<dbReference type="AlphaFoldDB" id="A0A3P7LSX8"/>
<evidence type="ECO:0000256" key="1">
    <source>
        <dbReference type="SAM" id="MobiDB-lite"/>
    </source>
</evidence>
<gene>
    <name evidence="2" type="ORF">DILT_LOCUS9894</name>
</gene>